<organism evidence="3 4">
    <name type="scientific">Beauveria brongniartii RCEF 3172</name>
    <dbReference type="NCBI Taxonomy" id="1081107"/>
    <lineage>
        <taxon>Eukaryota</taxon>
        <taxon>Fungi</taxon>
        <taxon>Dikarya</taxon>
        <taxon>Ascomycota</taxon>
        <taxon>Pezizomycotina</taxon>
        <taxon>Sordariomycetes</taxon>
        <taxon>Hypocreomycetidae</taxon>
        <taxon>Hypocreales</taxon>
        <taxon>Cordycipitaceae</taxon>
        <taxon>Beauveria</taxon>
        <taxon>Beauveria brongniartii</taxon>
    </lineage>
</organism>
<proteinExistence type="predicted"/>
<keyword evidence="4" id="KW-1185">Reference proteome</keyword>
<comment type="caution">
    <text evidence="3">The sequence shown here is derived from an EMBL/GenBank/DDBJ whole genome shotgun (WGS) entry which is preliminary data.</text>
</comment>
<evidence type="ECO:0000256" key="1">
    <source>
        <dbReference type="SAM" id="MobiDB-lite"/>
    </source>
</evidence>
<evidence type="ECO:0000259" key="2">
    <source>
        <dbReference type="Pfam" id="PF20183"/>
    </source>
</evidence>
<feature type="region of interest" description="Disordered" evidence="1">
    <location>
        <begin position="551"/>
        <end position="571"/>
    </location>
</feature>
<protein>
    <recommendedName>
        <fullName evidence="2">DUF6546 domain-containing protein</fullName>
    </recommendedName>
</protein>
<dbReference type="Proteomes" id="UP000076863">
    <property type="component" value="Unassembled WGS sequence"/>
</dbReference>
<evidence type="ECO:0000313" key="4">
    <source>
        <dbReference type="Proteomes" id="UP000076863"/>
    </source>
</evidence>
<name>A0A162M3L1_9HYPO</name>
<gene>
    <name evidence="3" type="ORF">BBO_01675</name>
</gene>
<dbReference type="Pfam" id="PF20183">
    <property type="entry name" value="DUF6546"/>
    <property type="match status" value="1"/>
</dbReference>
<feature type="compositionally biased region" description="Basic residues" evidence="1">
    <location>
        <begin position="562"/>
        <end position="571"/>
    </location>
</feature>
<evidence type="ECO:0000313" key="3">
    <source>
        <dbReference type="EMBL" id="OAA50040.1"/>
    </source>
</evidence>
<sequence length="571" mass="66788">MSIMSHVPKGSASNYSPASWHIVPTEIKRSIMSHVFRGREPFAALATVSQEWRDLVEPYTFSRITLTRSRLLDFERMTSRSRIHVRHLWLSLELQPYACPQCDDSDDEFDENFEEDEFASSPKDSKAIQNALEMLFRVLSSWSPRSKLVLDISAYSETDRQHGFKYLTFEPDWKGNDPVWHCRGRRLIQGASRHDRPTPCEKFIPTFYGLHKVFSDIHQRWPSEQWKWRAQLLKAPAVTTIMIRQQNRRRWNPEILKHMMLNCPRLEEFYYEPWREWNNAVQEDCDASQDILFWLLPTLLPSLRKLVVFENFSNTYALTPFCDLDRRIWPKRTDPLARASLSLEEFSASFLRDARDFFANLDKSWRWLHLTRFAMTSKWLAEDVDPDDIQEMLISAATAAKRMPSLRVMEIWNGGVYHAMVFRYESSPDRRSVTVLCRGTWLLQISPGVKHMWHTVARQERRMPEITFRQEVIDPDPITSHASAISMLKLVNQVIRPISLQQIHLETLQRSKLLHKNYWQHFAARLGPLLAARRALASSLPAASTESPVAVSGTATLLSQRPSKRQRRHSD</sequence>
<accession>A0A162M3L1</accession>
<dbReference type="AlphaFoldDB" id="A0A162M3L1"/>
<dbReference type="EMBL" id="AZHA01000003">
    <property type="protein sequence ID" value="OAA50040.1"/>
    <property type="molecule type" value="Genomic_DNA"/>
</dbReference>
<dbReference type="OrthoDB" id="4802432at2759"/>
<dbReference type="InterPro" id="IPR046676">
    <property type="entry name" value="DUF6546"/>
</dbReference>
<feature type="domain" description="DUF6546" evidence="2">
    <location>
        <begin position="300"/>
        <end position="496"/>
    </location>
</feature>
<reference evidence="3 4" key="1">
    <citation type="journal article" date="2016" name="Genome Biol. Evol.">
        <title>Divergent and convergent evolution of fungal pathogenicity.</title>
        <authorList>
            <person name="Shang Y."/>
            <person name="Xiao G."/>
            <person name="Zheng P."/>
            <person name="Cen K."/>
            <person name="Zhan S."/>
            <person name="Wang C."/>
        </authorList>
    </citation>
    <scope>NUCLEOTIDE SEQUENCE [LARGE SCALE GENOMIC DNA]</scope>
    <source>
        <strain evidence="3 4">RCEF 3172</strain>
    </source>
</reference>